<protein>
    <submittedName>
        <fullName evidence="1">Uncharacterized protein</fullName>
    </submittedName>
</protein>
<comment type="caution">
    <text evidence="1">The sequence shown here is derived from an EMBL/GenBank/DDBJ whole genome shotgun (WGS) entry which is preliminary data.</text>
</comment>
<gene>
    <name evidence="1" type="ORF">SDC9_207130</name>
</gene>
<dbReference type="AlphaFoldDB" id="A0A645J9K8"/>
<name>A0A645J9K8_9ZZZZ</name>
<accession>A0A645J9K8</accession>
<evidence type="ECO:0000313" key="1">
    <source>
        <dbReference type="EMBL" id="MPN59409.1"/>
    </source>
</evidence>
<sequence>MPNMLKCEQERTAPKQIGKPAQFARKRSFLRFVFAFRFGFALKLREQLIFVCDHYLCCNGDDDRLGSGNKKTCHDDTLQKESVIVFL</sequence>
<organism evidence="1">
    <name type="scientific">bioreactor metagenome</name>
    <dbReference type="NCBI Taxonomy" id="1076179"/>
    <lineage>
        <taxon>unclassified sequences</taxon>
        <taxon>metagenomes</taxon>
        <taxon>ecological metagenomes</taxon>
    </lineage>
</organism>
<dbReference type="EMBL" id="VSSQ01133394">
    <property type="protein sequence ID" value="MPN59409.1"/>
    <property type="molecule type" value="Genomic_DNA"/>
</dbReference>
<proteinExistence type="predicted"/>
<reference evidence="1" key="1">
    <citation type="submission" date="2019-08" db="EMBL/GenBank/DDBJ databases">
        <authorList>
            <person name="Kucharzyk K."/>
            <person name="Murdoch R.W."/>
            <person name="Higgins S."/>
            <person name="Loffler F."/>
        </authorList>
    </citation>
    <scope>NUCLEOTIDE SEQUENCE</scope>
</reference>